<comment type="pathway">
    <text evidence="1 7">Amino-acid biosynthesis; L-proline biosynthesis; L-glutamate 5-semialdehyde from L-glutamate: step 2/2.</text>
</comment>
<dbReference type="InterPro" id="IPR016163">
    <property type="entry name" value="Ald_DH_C"/>
</dbReference>
<comment type="subcellular location">
    <subcellularLocation>
        <location evidence="7">Cytoplasm</location>
    </subcellularLocation>
</comment>
<feature type="domain" description="Aldehyde dehydrogenase" evidence="9">
    <location>
        <begin position="13"/>
        <end position="346"/>
    </location>
</feature>
<dbReference type="InterPro" id="IPR020593">
    <property type="entry name" value="G-glutamylP_reductase_CS"/>
</dbReference>
<gene>
    <name evidence="7" type="primary">proA</name>
    <name evidence="10" type="ORF">D7294_29740</name>
</gene>
<keyword evidence="3 7" id="KW-0641">Proline biosynthesis</keyword>
<evidence type="ECO:0000256" key="4">
    <source>
        <dbReference type="ARBA" id="ARBA00022857"/>
    </source>
</evidence>
<comment type="function">
    <text evidence="7">Catalyzes the NADPH-dependent reduction of L-glutamate 5-phosphate into L-glutamate 5-semialdehyde and phosphate. The product spontaneously undergoes cyclization to form 1-pyrroline-5-carboxylate.</text>
</comment>
<evidence type="ECO:0000313" key="11">
    <source>
        <dbReference type="Proteomes" id="UP000272474"/>
    </source>
</evidence>
<evidence type="ECO:0000259" key="9">
    <source>
        <dbReference type="Pfam" id="PF00171"/>
    </source>
</evidence>
<dbReference type="HAMAP" id="MF_00412">
    <property type="entry name" value="ProA"/>
    <property type="match status" value="1"/>
</dbReference>
<dbReference type="NCBIfam" id="TIGR00407">
    <property type="entry name" value="proA"/>
    <property type="match status" value="1"/>
</dbReference>
<dbReference type="Pfam" id="PF00171">
    <property type="entry name" value="Aldedh"/>
    <property type="match status" value="1"/>
</dbReference>
<organism evidence="10 11">
    <name type="scientific">Streptomyces hoynatensis</name>
    <dbReference type="NCBI Taxonomy" id="1141874"/>
    <lineage>
        <taxon>Bacteria</taxon>
        <taxon>Bacillati</taxon>
        <taxon>Actinomycetota</taxon>
        <taxon>Actinomycetes</taxon>
        <taxon>Kitasatosporales</taxon>
        <taxon>Streptomycetaceae</taxon>
        <taxon>Streptomyces</taxon>
    </lineage>
</organism>
<evidence type="ECO:0000256" key="8">
    <source>
        <dbReference type="SAM" id="MobiDB-lite"/>
    </source>
</evidence>
<evidence type="ECO:0000256" key="5">
    <source>
        <dbReference type="ARBA" id="ARBA00023002"/>
    </source>
</evidence>
<dbReference type="Gene3D" id="3.40.309.10">
    <property type="entry name" value="Aldehyde Dehydrogenase, Chain A, domain 2"/>
    <property type="match status" value="1"/>
</dbReference>
<dbReference type="GO" id="GO:0005737">
    <property type="term" value="C:cytoplasm"/>
    <property type="evidence" value="ECO:0007669"/>
    <property type="project" value="UniProtKB-SubCell"/>
</dbReference>
<reference evidence="10 11" key="1">
    <citation type="journal article" date="2014" name="Int. J. Syst. Evol. Microbiol.">
        <title>Streptomyces hoynatensis sp. nov., isolated from deep marine sediment.</title>
        <authorList>
            <person name="Veyisoglu A."/>
            <person name="Sahin N."/>
        </authorList>
    </citation>
    <scope>NUCLEOTIDE SEQUENCE [LARGE SCALE GENOMIC DNA]</scope>
    <source>
        <strain evidence="10 11">KCTC 29097</strain>
    </source>
</reference>
<dbReference type="InterPro" id="IPR016162">
    <property type="entry name" value="Ald_DH_N"/>
</dbReference>
<dbReference type="InterPro" id="IPR000965">
    <property type="entry name" value="GPR_dom"/>
</dbReference>
<dbReference type="SUPFAM" id="SSF53720">
    <property type="entry name" value="ALDH-like"/>
    <property type="match status" value="1"/>
</dbReference>
<sequence>MSSSADSAPSRLTPATEAQAPSGPATAGESPVLLAARRARTAAAELAPLPRTARDAALLAVADALEARAEEIVAANAEDVARARENGTSAAMIDRLTLTRERVASIAADVRHIVSLPDPVGEVVRGSTLPNGLELRQIRVPLGVVGMIYEGRPNVTVDAAALCLKSGNAALLRGSSSAYSSNTALVAVLRDAVAGAGLPADAVQLVPGTSRESVHELMTARGLVDVLIPRGGASLIQTVVRDSTVPVIETGVGNCHVYVDESADLDMAVDILVNSKAQRPSVCNAAETVLVHAGIADRFLPRALAALAAAGVTVHGDGDWEKAGAGVGVPVVPATEADWAEEYLSDDIAAAVVPDLDAAVAHIRRWTSGHTEAIVTRDAQAARRFVSRMDSAAVMVNASTRFTDGGRFGFGAEIGISTQKLHARGPMGLAELTSTTYVVTGDGHTVE</sequence>
<keyword evidence="2 7" id="KW-0028">Amino-acid biosynthesis</keyword>
<proteinExistence type="inferred from homology"/>
<keyword evidence="5 7" id="KW-0560">Oxidoreductase</keyword>
<dbReference type="AlphaFoldDB" id="A0A3A9YJ90"/>
<feature type="region of interest" description="Disordered" evidence="8">
    <location>
        <begin position="1"/>
        <end position="29"/>
    </location>
</feature>
<dbReference type="FunFam" id="3.40.309.10:FF:000006">
    <property type="entry name" value="Gamma-glutamyl phosphate reductase"/>
    <property type="match status" value="1"/>
</dbReference>
<dbReference type="OrthoDB" id="9809970at2"/>
<dbReference type="RefSeq" id="WP_120684920.1">
    <property type="nucleotide sequence ID" value="NZ_RBAL01000031.1"/>
</dbReference>
<protein>
    <recommendedName>
        <fullName evidence="7">Gamma-glutamyl phosphate reductase</fullName>
        <shortName evidence="7">GPR</shortName>
        <ecNumber evidence="7">1.2.1.41</ecNumber>
    </recommendedName>
    <alternativeName>
        <fullName evidence="7">Glutamate-5-semialdehyde dehydrogenase</fullName>
    </alternativeName>
    <alternativeName>
        <fullName evidence="7">Glutamyl-gamma-semialdehyde dehydrogenase</fullName>
        <shortName evidence="7">GSA dehydrogenase</shortName>
    </alternativeName>
</protein>
<comment type="catalytic activity">
    <reaction evidence="6 7">
        <text>L-glutamate 5-semialdehyde + phosphate + NADP(+) = L-glutamyl 5-phosphate + NADPH + H(+)</text>
        <dbReference type="Rhea" id="RHEA:19541"/>
        <dbReference type="ChEBI" id="CHEBI:15378"/>
        <dbReference type="ChEBI" id="CHEBI:43474"/>
        <dbReference type="ChEBI" id="CHEBI:57783"/>
        <dbReference type="ChEBI" id="CHEBI:58066"/>
        <dbReference type="ChEBI" id="CHEBI:58274"/>
        <dbReference type="ChEBI" id="CHEBI:58349"/>
        <dbReference type="EC" id="1.2.1.41"/>
    </reaction>
</comment>
<dbReference type="InterPro" id="IPR012134">
    <property type="entry name" value="Glu-5-SA_DH"/>
</dbReference>
<comment type="caution">
    <text evidence="10">The sequence shown here is derived from an EMBL/GenBank/DDBJ whole genome shotgun (WGS) entry which is preliminary data.</text>
</comment>
<name>A0A3A9YJ90_9ACTN</name>
<dbReference type="InterPro" id="IPR015590">
    <property type="entry name" value="Aldehyde_DH_dom"/>
</dbReference>
<evidence type="ECO:0000313" key="10">
    <source>
        <dbReference type="EMBL" id="RKN36789.1"/>
    </source>
</evidence>
<dbReference type="InterPro" id="IPR016161">
    <property type="entry name" value="Ald_DH/histidinol_DH"/>
</dbReference>
<dbReference type="GO" id="GO:0004350">
    <property type="term" value="F:glutamate-5-semialdehyde dehydrogenase activity"/>
    <property type="evidence" value="ECO:0007669"/>
    <property type="project" value="UniProtKB-UniRule"/>
</dbReference>
<dbReference type="EC" id="1.2.1.41" evidence="7"/>
<evidence type="ECO:0000256" key="3">
    <source>
        <dbReference type="ARBA" id="ARBA00022650"/>
    </source>
</evidence>
<comment type="similarity">
    <text evidence="7">Belongs to the gamma-glutamyl phosphate reductase family.</text>
</comment>
<dbReference type="Gene3D" id="3.40.605.10">
    <property type="entry name" value="Aldehyde Dehydrogenase, Chain A, domain 1"/>
    <property type="match status" value="1"/>
</dbReference>
<evidence type="ECO:0000256" key="1">
    <source>
        <dbReference type="ARBA" id="ARBA00004985"/>
    </source>
</evidence>
<evidence type="ECO:0000256" key="7">
    <source>
        <dbReference type="HAMAP-Rule" id="MF_00412"/>
    </source>
</evidence>
<dbReference type="GO" id="GO:0050661">
    <property type="term" value="F:NADP binding"/>
    <property type="evidence" value="ECO:0007669"/>
    <property type="project" value="InterPro"/>
</dbReference>
<evidence type="ECO:0000256" key="6">
    <source>
        <dbReference type="ARBA" id="ARBA00049024"/>
    </source>
</evidence>
<dbReference type="GO" id="GO:0055129">
    <property type="term" value="P:L-proline biosynthetic process"/>
    <property type="evidence" value="ECO:0007669"/>
    <property type="project" value="UniProtKB-UniRule"/>
</dbReference>
<keyword evidence="11" id="KW-1185">Reference proteome</keyword>
<dbReference type="PROSITE" id="PS01223">
    <property type="entry name" value="PROA"/>
    <property type="match status" value="1"/>
</dbReference>
<accession>A0A3A9YJ90</accession>
<dbReference type="Proteomes" id="UP000272474">
    <property type="component" value="Unassembled WGS sequence"/>
</dbReference>
<dbReference type="EMBL" id="RBAL01000031">
    <property type="protein sequence ID" value="RKN36789.1"/>
    <property type="molecule type" value="Genomic_DNA"/>
</dbReference>
<dbReference type="CDD" id="cd07079">
    <property type="entry name" value="ALDH_F18-19_ProA-GPR"/>
    <property type="match status" value="1"/>
</dbReference>
<dbReference type="PIRSF" id="PIRSF000151">
    <property type="entry name" value="GPR"/>
    <property type="match status" value="1"/>
</dbReference>
<evidence type="ECO:0000256" key="2">
    <source>
        <dbReference type="ARBA" id="ARBA00022605"/>
    </source>
</evidence>
<keyword evidence="7" id="KW-0963">Cytoplasm</keyword>
<dbReference type="PANTHER" id="PTHR11063:SF8">
    <property type="entry name" value="DELTA-1-PYRROLINE-5-CARBOXYLATE SYNTHASE"/>
    <property type="match status" value="1"/>
</dbReference>
<dbReference type="UniPathway" id="UPA00098">
    <property type="reaction ID" value="UER00360"/>
</dbReference>
<dbReference type="PANTHER" id="PTHR11063">
    <property type="entry name" value="GLUTAMATE SEMIALDEHYDE DEHYDROGENASE"/>
    <property type="match status" value="1"/>
</dbReference>
<dbReference type="NCBIfam" id="NF001221">
    <property type="entry name" value="PRK00197.1"/>
    <property type="match status" value="1"/>
</dbReference>
<keyword evidence="4 7" id="KW-0521">NADP</keyword>